<evidence type="ECO:0000256" key="6">
    <source>
        <dbReference type="ARBA" id="ARBA00022806"/>
    </source>
</evidence>
<dbReference type="GO" id="GO:0043564">
    <property type="term" value="C:Ku70:Ku80 complex"/>
    <property type="evidence" value="ECO:0007669"/>
    <property type="project" value="InterPro"/>
</dbReference>
<dbReference type="SUPFAM" id="SSF53300">
    <property type="entry name" value="vWA-like"/>
    <property type="match status" value="1"/>
</dbReference>
<evidence type="ECO:0000313" key="16">
    <source>
        <dbReference type="Proteomes" id="UP000054653"/>
    </source>
</evidence>
<feature type="domain" description="Ku" evidence="14">
    <location>
        <begin position="576"/>
        <end position="716"/>
    </location>
</feature>
<dbReference type="Proteomes" id="UP000054653">
    <property type="component" value="Unassembled WGS sequence"/>
</dbReference>
<dbReference type="STRING" id="45882.A0A0V1D0M1"/>
<feature type="compositionally biased region" description="Polar residues" evidence="12">
    <location>
        <begin position="8"/>
        <end position="20"/>
    </location>
</feature>
<feature type="transmembrane region" description="Helical" evidence="13">
    <location>
        <begin position="155"/>
        <end position="175"/>
    </location>
</feature>
<comment type="caution">
    <text evidence="15">The sequence shown here is derived from an EMBL/GenBank/DDBJ whole genome shotgun (WGS) entry which is preliminary data.</text>
</comment>
<dbReference type="GO" id="GO:0042162">
    <property type="term" value="F:telomeric DNA binding"/>
    <property type="evidence" value="ECO:0007669"/>
    <property type="project" value="InterPro"/>
</dbReference>
<dbReference type="GO" id="GO:0004386">
    <property type="term" value="F:helicase activity"/>
    <property type="evidence" value="ECO:0007669"/>
    <property type="project" value="UniProtKB-KW"/>
</dbReference>
<sequence>MDKGKKPTGSSDEVLNTPADTATAGKPLKIVSSSSGHGPKKSYGPWELSFTDTPNSFFYRPPESSSDAPSHIPSNPMNLELHMKDERSRVVGLTPEEIEWRKKWVLDQKLHPDEPVYVESAVMHLNPIRRLYRYPWDSLERKVLIPALGLKKGHFVRIVVPKIFIGMLTTLYIYYHVKYNKPNWMNRIRSYHHFPRSFIRNQDLIERDYPGLLDKAFPIPKEPKDFYDLNFSRRVTHLDVGPPTQGCIIACLNYCVFVEFTVVEYIPAVCTDDKKKAIMKEAVAICVDIGPGMRERTVAKGRCLLGTVLRCVQWIVQRRIFSESKDELALILYNTADSKNPLSDIDKNKYSNISLMNNFQVSSWELFSSLNSIETTSPALHSIDFLKVLQVCIHCIDEKTLNEKFQQKSIVLFSSFDADIIINKDDMDNVTKAIKQHQLELAFISCNNDLCASNVEEDNYPKAWKYAKEFITAVDGIYCNLNDALNMLGCFQRRSIRSVPWKCNLEFGTILQIPICMYLKCKCYKLNQTWKWAFAENPYVDVKLERAYVKSCDDEDELLLSNEGIISSTASKIWSGIEVDSSYLVKAFRFGSSVVPLNKFDLNEAKYKDREKCLKVLGFFDRCMLKQWHFAGDGTHFVFGDPKSAAACQAFSALIHSCKSNSRVILVRYAYNVASNPKIGVLIPLLKDTYECFVFVILPFQEDLVIVDQKSIGEFEKCHVTDEQLDAVDKLIDAMNMTDLSSSASSSGDGIFKWSKVKNPYYQNLFRCMTFRALQPKEKLPFLRDDLLENVQPNVALLDNAKNAFDLMRKNFILEKVENAKGKRTAAEVFKNESKLCDAFPAKVASFQAIDEKIVTMKIGTVNPVQDFIEISSQIGKNQISEGKKIVYLFIFIIIFILFVCSVCEQMKNVILAFVQESNDDVFYDKALHCCAVLRPVCIKQSLPDLYNTILRQAKCELVLGKQKNFWLLLKNKKDSLGLITVDECQSSSISPEDVVSFYSEEVSDEIVKNNPQLPDSTDLIDELE</sequence>
<dbReference type="Gene3D" id="3.40.50.410">
    <property type="entry name" value="von Willebrand factor, type A domain"/>
    <property type="match status" value="1"/>
</dbReference>
<dbReference type="GO" id="GO:0006303">
    <property type="term" value="P:double-strand break repair via nonhomologous end joining"/>
    <property type="evidence" value="ECO:0007669"/>
    <property type="project" value="InterPro"/>
</dbReference>
<dbReference type="InterPro" id="IPR024193">
    <property type="entry name" value="Ku80"/>
</dbReference>
<feature type="transmembrane region" description="Helical" evidence="13">
    <location>
        <begin position="886"/>
        <end position="904"/>
    </location>
</feature>
<dbReference type="InterPro" id="IPR036494">
    <property type="entry name" value="Ku_C_sf"/>
</dbReference>
<dbReference type="Pfam" id="PF03731">
    <property type="entry name" value="Ku_N"/>
    <property type="match status" value="1"/>
</dbReference>
<evidence type="ECO:0000256" key="9">
    <source>
        <dbReference type="ARBA" id="ARBA00023172"/>
    </source>
</evidence>
<dbReference type="SUPFAM" id="SSF101420">
    <property type="entry name" value="C-terminal domain of Ku80"/>
    <property type="match status" value="1"/>
</dbReference>
<dbReference type="GO" id="GO:0003684">
    <property type="term" value="F:damaged DNA binding"/>
    <property type="evidence" value="ECO:0007669"/>
    <property type="project" value="InterPro"/>
</dbReference>
<evidence type="ECO:0000256" key="11">
    <source>
        <dbReference type="ARBA" id="ARBA00023242"/>
    </source>
</evidence>
<comment type="subcellular location">
    <subcellularLocation>
        <location evidence="1">Nucleus</location>
    </subcellularLocation>
</comment>
<dbReference type="OrthoDB" id="5824032at2759"/>
<dbReference type="SMART" id="SM00559">
    <property type="entry name" value="Ku78"/>
    <property type="match status" value="1"/>
</dbReference>
<dbReference type="InterPro" id="IPR014893">
    <property type="entry name" value="Ku_PK_bind"/>
</dbReference>
<evidence type="ECO:0000256" key="2">
    <source>
        <dbReference type="ARBA" id="ARBA00007726"/>
    </source>
</evidence>
<keyword evidence="16" id="KW-1185">Reference proteome</keyword>
<proteinExistence type="inferred from homology"/>
<evidence type="ECO:0000313" key="15">
    <source>
        <dbReference type="EMBL" id="KRY55029.1"/>
    </source>
</evidence>
<evidence type="ECO:0000259" key="14">
    <source>
        <dbReference type="SMART" id="SM00559"/>
    </source>
</evidence>
<dbReference type="EMBL" id="JYDI01000061">
    <property type="protein sequence ID" value="KRY55029.1"/>
    <property type="molecule type" value="Genomic_DNA"/>
</dbReference>
<dbReference type="SUPFAM" id="SSF100939">
    <property type="entry name" value="SPOC domain-like"/>
    <property type="match status" value="1"/>
</dbReference>
<evidence type="ECO:0000256" key="1">
    <source>
        <dbReference type="ARBA" id="ARBA00004123"/>
    </source>
</evidence>
<dbReference type="GO" id="GO:0003690">
    <property type="term" value="F:double-stranded DNA binding"/>
    <property type="evidence" value="ECO:0007669"/>
    <property type="project" value="TreeGrafter"/>
</dbReference>
<dbReference type="Pfam" id="PF08785">
    <property type="entry name" value="Ku_PK_bind"/>
    <property type="match status" value="1"/>
</dbReference>
<dbReference type="GO" id="GO:0006310">
    <property type="term" value="P:DNA recombination"/>
    <property type="evidence" value="ECO:0007669"/>
    <property type="project" value="UniProtKB-KW"/>
</dbReference>
<keyword evidence="13" id="KW-1133">Transmembrane helix</keyword>
<dbReference type="InterPro" id="IPR005161">
    <property type="entry name" value="Ku_N"/>
</dbReference>
<reference evidence="15 16" key="1">
    <citation type="submission" date="2015-01" db="EMBL/GenBank/DDBJ databases">
        <title>Evolution of Trichinella species and genotypes.</title>
        <authorList>
            <person name="Korhonen P.K."/>
            <person name="Edoardo P."/>
            <person name="Giuseppe L.R."/>
            <person name="Gasser R.B."/>
        </authorList>
    </citation>
    <scope>NUCLEOTIDE SEQUENCE [LARGE SCALE GENOMIC DNA]</scope>
    <source>
        <strain evidence="15">ISS120</strain>
    </source>
</reference>
<feature type="region of interest" description="Disordered" evidence="12">
    <location>
        <begin position="1"/>
        <end position="47"/>
    </location>
</feature>
<dbReference type="Gene3D" id="1.25.40.240">
    <property type="entry name" value="Ku, C-terminal domain"/>
    <property type="match status" value="1"/>
</dbReference>
<dbReference type="GO" id="GO:0005739">
    <property type="term" value="C:mitochondrion"/>
    <property type="evidence" value="ECO:0007669"/>
    <property type="project" value="GOC"/>
</dbReference>
<dbReference type="InterPro" id="IPR036465">
    <property type="entry name" value="vWFA_dom_sf"/>
</dbReference>
<evidence type="ECO:0000256" key="8">
    <source>
        <dbReference type="ARBA" id="ARBA00023125"/>
    </source>
</evidence>
<comment type="similarity">
    <text evidence="2">Belongs to the ku80 family.</text>
</comment>
<dbReference type="GO" id="GO:0006120">
    <property type="term" value="P:mitochondrial electron transport, NADH to ubiquinone"/>
    <property type="evidence" value="ECO:0007669"/>
    <property type="project" value="InterPro"/>
</dbReference>
<evidence type="ECO:0000256" key="13">
    <source>
        <dbReference type="SAM" id="Phobius"/>
    </source>
</evidence>
<keyword evidence="13" id="KW-0812">Transmembrane</keyword>
<dbReference type="Gene3D" id="1.10.1600.10">
    <property type="match status" value="1"/>
</dbReference>
<dbReference type="AlphaFoldDB" id="A0A0V1D0M1"/>
<gene>
    <name evidence="15" type="primary">Xrcc5</name>
    <name evidence="15" type="ORF">T03_2780</name>
</gene>
<evidence type="ECO:0000256" key="12">
    <source>
        <dbReference type="SAM" id="MobiDB-lite"/>
    </source>
</evidence>
<dbReference type="InterPro" id="IPR016194">
    <property type="entry name" value="SPOC-like_C_dom_sf"/>
</dbReference>
<evidence type="ECO:0000256" key="7">
    <source>
        <dbReference type="ARBA" id="ARBA00022840"/>
    </source>
</evidence>
<keyword evidence="8" id="KW-0238">DNA-binding</keyword>
<evidence type="ECO:0000256" key="5">
    <source>
        <dbReference type="ARBA" id="ARBA00022801"/>
    </source>
</evidence>
<keyword evidence="3" id="KW-0547">Nucleotide-binding</keyword>
<dbReference type="InterPro" id="IPR019174">
    <property type="entry name" value="NADH_DH_b-subcmplx_su6"/>
</dbReference>
<keyword evidence="6" id="KW-0347">Helicase</keyword>
<dbReference type="OMA" id="MASNKEC"/>
<dbReference type="GO" id="GO:0016787">
    <property type="term" value="F:hydrolase activity"/>
    <property type="evidence" value="ECO:0007669"/>
    <property type="project" value="UniProtKB-KW"/>
</dbReference>
<dbReference type="PANTHER" id="PTHR12604">
    <property type="entry name" value="KU AUTOANTIGEN DNA HELICASE"/>
    <property type="match status" value="1"/>
</dbReference>
<organism evidence="15 16">
    <name type="scientific">Trichinella britovi</name>
    <name type="common">Parasitic roundworm</name>
    <dbReference type="NCBI Taxonomy" id="45882"/>
    <lineage>
        <taxon>Eukaryota</taxon>
        <taxon>Metazoa</taxon>
        <taxon>Ecdysozoa</taxon>
        <taxon>Nematoda</taxon>
        <taxon>Enoplea</taxon>
        <taxon>Dorylaimia</taxon>
        <taxon>Trichinellida</taxon>
        <taxon>Trichinellidae</taxon>
        <taxon>Trichinella</taxon>
    </lineage>
</organism>
<keyword evidence="7" id="KW-0067">ATP-binding</keyword>
<evidence type="ECO:0000256" key="3">
    <source>
        <dbReference type="ARBA" id="ARBA00022741"/>
    </source>
</evidence>
<dbReference type="Pfam" id="PF09782">
    <property type="entry name" value="NDUF_B6"/>
    <property type="match status" value="1"/>
</dbReference>
<dbReference type="InterPro" id="IPR006164">
    <property type="entry name" value="DNA_bd_Ku70/Ku80"/>
</dbReference>
<dbReference type="GO" id="GO:0005524">
    <property type="term" value="F:ATP binding"/>
    <property type="evidence" value="ECO:0007669"/>
    <property type="project" value="UniProtKB-KW"/>
</dbReference>
<keyword evidence="13" id="KW-0472">Membrane</keyword>
<dbReference type="GO" id="GO:0000723">
    <property type="term" value="P:telomere maintenance"/>
    <property type="evidence" value="ECO:0007669"/>
    <property type="project" value="InterPro"/>
</dbReference>
<evidence type="ECO:0000256" key="4">
    <source>
        <dbReference type="ARBA" id="ARBA00022763"/>
    </source>
</evidence>
<keyword evidence="10" id="KW-0234">DNA repair</keyword>
<dbReference type="CDD" id="cd00873">
    <property type="entry name" value="KU80"/>
    <property type="match status" value="1"/>
</dbReference>
<keyword evidence="11" id="KW-0539">Nucleus</keyword>
<keyword evidence="9" id="KW-0233">DNA recombination</keyword>
<accession>A0A0V1D0M1</accession>
<dbReference type="Pfam" id="PF02735">
    <property type="entry name" value="Ku"/>
    <property type="match status" value="1"/>
</dbReference>
<protein>
    <submittedName>
        <fullName evidence="15">X-ray repair cross-complementing protein 5</fullName>
    </submittedName>
</protein>
<dbReference type="PANTHER" id="PTHR12604:SF4">
    <property type="entry name" value="X-RAY REPAIR CROSS-COMPLEMENTING PROTEIN 5"/>
    <property type="match status" value="1"/>
</dbReference>
<name>A0A0V1D0M1_TRIBR</name>
<keyword evidence="4" id="KW-0227">DNA damage</keyword>
<keyword evidence="5" id="KW-0378">Hydrolase</keyword>
<evidence type="ECO:0000256" key="10">
    <source>
        <dbReference type="ARBA" id="ARBA00023204"/>
    </source>
</evidence>
<dbReference type="Gene3D" id="2.40.290.10">
    <property type="match status" value="1"/>
</dbReference>